<evidence type="ECO:0000259" key="1">
    <source>
        <dbReference type="Pfam" id="PF10592"/>
    </source>
</evidence>
<accession>A0ABT0WGI0</accession>
<gene>
    <name evidence="2" type="ORF">NDK43_25955</name>
</gene>
<feature type="domain" description="Abortive phage infection protein C-terminal" evidence="1">
    <location>
        <begin position="234"/>
        <end position="540"/>
    </location>
</feature>
<keyword evidence="3" id="KW-1185">Reference proteome</keyword>
<dbReference type="Proteomes" id="UP001523262">
    <property type="component" value="Unassembled WGS sequence"/>
</dbReference>
<name>A0ABT0WGI0_9BACI</name>
<dbReference type="EMBL" id="JAMQCR010000002">
    <property type="protein sequence ID" value="MCM2535159.1"/>
    <property type="molecule type" value="Genomic_DNA"/>
</dbReference>
<sequence>MNDLINKYYEVFKGLPNYRPIVRNNIKEDAFTVAVLEIIYNKRLNLDFTAKNVESIAKYIVAPPDGGIDIFIEYEDGDEYYYDIIQVKYTALGQQDIKQCLAMMQRTIKDFLKDPQSIHKNLREIISNTNFDDTYKNNCTYFVIHNGDLSYASGLKKFEKIVTSNELKILQQSLGTESVPEEVLKSDGFNNFISYNHNDNEKTEQAYLCNLNGYDLAKLNNKYASTEIGKNILFGQNLRDSLENKSKTYYSMKQTIDNEPEKFWFYNNGITIIAEGFNADALPSENTRDDDQTAKKIDFVILENFSIINGAQTTSSLGTYLKEAEISRDDEKINNLKNVYVLTRILVINKPELKDNISIYNNMQNPITSRDMVSNRPEQKRLYEWLISGDKPNIYIEIRRGSRPPSHINLLKHQITTNETLAQLAFASFFREPYTAKDKKRTLFNNDYSKEEFTINEDYHKIFNFHDENEKCGILFKKTKSEINELLFVAYLYKESKKYLKKEYEQRLNKQYTMLKNADDDEQQNIIELINNYKTQIAINNICFFYCIALYYEFKAQFDEDNNKTFNYSAFYVKDTQFKNRLIESFSQLFLSKTIEIIKSESAGTANVGNWIRIKKSEEIFMKKLRNELSVNLSFSSQYKNFINEFKH</sequence>
<proteinExistence type="predicted"/>
<evidence type="ECO:0000313" key="3">
    <source>
        <dbReference type="Proteomes" id="UP001523262"/>
    </source>
</evidence>
<dbReference type="Pfam" id="PF10592">
    <property type="entry name" value="AIPR"/>
    <property type="match status" value="1"/>
</dbReference>
<organism evidence="2 3">
    <name type="scientific">Neobacillus pocheonensis</name>
    <dbReference type="NCBI Taxonomy" id="363869"/>
    <lineage>
        <taxon>Bacteria</taxon>
        <taxon>Bacillati</taxon>
        <taxon>Bacillota</taxon>
        <taxon>Bacilli</taxon>
        <taxon>Bacillales</taxon>
        <taxon>Bacillaceae</taxon>
        <taxon>Neobacillus</taxon>
    </lineage>
</organism>
<reference evidence="2 3" key="1">
    <citation type="submission" date="2022-06" db="EMBL/GenBank/DDBJ databases">
        <authorList>
            <person name="Jeon C.O."/>
        </authorList>
    </citation>
    <scope>NUCLEOTIDE SEQUENCE [LARGE SCALE GENOMIC DNA]</scope>
    <source>
        <strain evidence="2 3">KCTC 13943</strain>
    </source>
</reference>
<protein>
    <submittedName>
        <fullName evidence="2">AIPR family protein</fullName>
    </submittedName>
</protein>
<evidence type="ECO:0000313" key="2">
    <source>
        <dbReference type="EMBL" id="MCM2535159.1"/>
    </source>
</evidence>
<dbReference type="InterPro" id="IPR018891">
    <property type="entry name" value="AIPR_C"/>
</dbReference>
<comment type="caution">
    <text evidence="2">The sequence shown here is derived from an EMBL/GenBank/DDBJ whole genome shotgun (WGS) entry which is preliminary data.</text>
</comment>